<dbReference type="EMBL" id="CP024201">
    <property type="protein sequence ID" value="ATQ43737.1"/>
    <property type="molecule type" value="Genomic_DNA"/>
</dbReference>
<dbReference type="KEGG" id="cmb:CSW64_15715"/>
<organism evidence="1 2">
    <name type="scientific">Caulobacter mirabilis</name>
    <dbReference type="NCBI Taxonomy" id="69666"/>
    <lineage>
        <taxon>Bacteria</taxon>
        <taxon>Pseudomonadati</taxon>
        <taxon>Pseudomonadota</taxon>
        <taxon>Alphaproteobacteria</taxon>
        <taxon>Caulobacterales</taxon>
        <taxon>Caulobacteraceae</taxon>
        <taxon>Caulobacter</taxon>
    </lineage>
</organism>
<protein>
    <submittedName>
        <fullName evidence="1">Uncharacterized protein</fullName>
    </submittedName>
</protein>
<dbReference type="RefSeq" id="WP_099622986.1">
    <property type="nucleotide sequence ID" value="NZ_CP024201.1"/>
</dbReference>
<evidence type="ECO:0000313" key="1">
    <source>
        <dbReference type="EMBL" id="ATQ43737.1"/>
    </source>
</evidence>
<keyword evidence="2" id="KW-1185">Reference proteome</keyword>
<reference evidence="1 2" key="1">
    <citation type="submission" date="2017-10" db="EMBL/GenBank/DDBJ databases">
        <title>Genome sequence of Caulobacter mirabilis FWC38.</title>
        <authorList>
            <person name="Fiebig A."/>
            <person name="Crosson S."/>
        </authorList>
    </citation>
    <scope>NUCLEOTIDE SEQUENCE [LARGE SCALE GENOMIC DNA]</scope>
    <source>
        <strain evidence="1 2">FWC 38</strain>
    </source>
</reference>
<evidence type="ECO:0000313" key="2">
    <source>
        <dbReference type="Proteomes" id="UP000228945"/>
    </source>
</evidence>
<gene>
    <name evidence="1" type="ORF">CSW64_15715</name>
</gene>
<name>A0A2D2B0N3_9CAUL</name>
<accession>A0A2D2B0N3</accession>
<dbReference type="Proteomes" id="UP000228945">
    <property type="component" value="Chromosome"/>
</dbReference>
<sequence length="143" mass="15575">MTPTVPELLLGNFLCLIDPPPNESVGDYLQAKIGVTGMISMLCAQEAERGVEARAWENRAIRELLQANADRYGQAFAQAAEGEDRDLSLAAMDRANAGLRRALIELHVAVEAARDAALDDEIRALYVKMADARRLDLPPMPAS</sequence>
<dbReference type="OrthoDB" id="7189869at2"/>
<proteinExistence type="predicted"/>
<dbReference type="AlphaFoldDB" id="A0A2D2B0N3"/>